<sequence>MTVQDAAKDIDSEEKESGKHGEPYEEVELVPFRVDQESKTFKIGMKLPPIRHKDLIHLVREFEEVFAWGSEDMPGMEVELSLHALYVDSSFRLVKQKKRNFLDEKNLAIQKEVEELVKANAIRELQFPEWKAYVSRRSEDHLGNLRETLEVLRSSRLRINPEKCSFWVTSGKFLDFMIRRLTTWAIELSEFEVSYIPRISVKAQSLADFIMERTTRIPEEVQGPREGKLEEIPRWKLYVDGASNEKGFGAGILIEGPQGEMFEYALEFSFKATNNEVEYEKAYLF</sequence>
<comment type="caution">
    <text evidence="2">The sequence shown here is derived from an EMBL/GenBank/DDBJ whole genome shotgun (WGS) entry which is preliminary data.</text>
</comment>
<evidence type="ECO:0000313" key="2">
    <source>
        <dbReference type="EMBL" id="GAA0157978.1"/>
    </source>
</evidence>
<dbReference type="PANTHER" id="PTHR48475:SF2">
    <property type="entry name" value="RIBONUCLEASE H"/>
    <property type="match status" value="1"/>
</dbReference>
<dbReference type="InterPro" id="IPR043128">
    <property type="entry name" value="Rev_trsase/Diguanyl_cyclase"/>
</dbReference>
<reference evidence="2 3" key="1">
    <citation type="submission" date="2024-01" db="EMBL/GenBank/DDBJ databases">
        <title>The complete chloroplast genome sequence of Lithospermum erythrorhizon: insights into the phylogenetic relationship among Boraginaceae species and the maternal lineages of purple gromwells.</title>
        <authorList>
            <person name="Okada T."/>
            <person name="Watanabe K."/>
        </authorList>
    </citation>
    <scope>NUCLEOTIDE SEQUENCE [LARGE SCALE GENOMIC DNA]</scope>
</reference>
<dbReference type="AlphaFoldDB" id="A0AAV3Q3X8"/>
<proteinExistence type="predicted"/>
<dbReference type="Proteomes" id="UP001454036">
    <property type="component" value="Unassembled WGS sequence"/>
</dbReference>
<accession>A0AAV3Q3X8</accession>
<protein>
    <recommendedName>
        <fullName evidence="4">RNase H type-1 domain-containing protein</fullName>
    </recommendedName>
</protein>
<dbReference type="SUPFAM" id="SSF56672">
    <property type="entry name" value="DNA/RNA polymerases"/>
    <property type="match status" value="1"/>
</dbReference>
<organism evidence="2 3">
    <name type="scientific">Lithospermum erythrorhizon</name>
    <name type="common">Purple gromwell</name>
    <name type="synonym">Lithospermum officinale var. erythrorhizon</name>
    <dbReference type="NCBI Taxonomy" id="34254"/>
    <lineage>
        <taxon>Eukaryota</taxon>
        <taxon>Viridiplantae</taxon>
        <taxon>Streptophyta</taxon>
        <taxon>Embryophyta</taxon>
        <taxon>Tracheophyta</taxon>
        <taxon>Spermatophyta</taxon>
        <taxon>Magnoliopsida</taxon>
        <taxon>eudicotyledons</taxon>
        <taxon>Gunneridae</taxon>
        <taxon>Pentapetalae</taxon>
        <taxon>asterids</taxon>
        <taxon>lamiids</taxon>
        <taxon>Boraginales</taxon>
        <taxon>Boraginaceae</taxon>
        <taxon>Boraginoideae</taxon>
        <taxon>Lithospermeae</taxon>
        <taxon>Lithospermum</taxon>
    </lineage>
</organism>
<dbReference type="InterPro" id="IPR043502">
    <property type="entry name" value="DNA/RNA_pol_sf"/>
</dbReference>
<dbReference type="Gene3D" id="3.30.70.270">
    <property type="match status" value="1"/>
</dbReference>
<name>A0AAV3Q3X8_LITER</name>
<dbReference type="InterPro" id="IPR036397">
    <property type="entry name" value="RNaseH_sf"/>
</dbReference>
<dbReference type="GO" id="GO:0003676">
    <property type="term" value="F:nucleic acid binding"/>
    <property type="evidence" value="ECO:0007669"/>
    <property type="project" value="InterPro"/>
</dbReference>
<evidence type="ECO:0008006" key="4">
    <source>
        <dbReference type="Google" id="ProtNLM"/>
    </source>
</evidence>
<evidence type="ECO:0000256" key="1">
    <source>
        <dbReference type="SAM" id="MobiDB-lite"/>
    </source>
</evidence>
<evidence type="ECO:0000313" key="3">
    <source>
        <dbReference type="Proteomes" id="UP001454036"/>
    </source>
</evidence>
<feature type="region of interest" description="Disordered" evidence="1">
    <location>
        <begin position="1"/>
        <end position="22"/>
    </location>
</feature>
<keyword evidence="3" id="KW-1185">Reference proteome</keyword>
<dbReference type="PANTHER" id="PTHR48475">
    <property type="entry name" value="RIBONUCLEASE H"/>
    <property type="match status" value="1"/>
</dbReference>
<gene>
    <name evidence="2" type="ORF">LIER_15121</name>
</gene>
<dbReference type="Gene3D" id="3.30.420.10">
    <property type="entry name" value="Ribonuclease H-like superfamily/Ribonuclease H"/>
    <property type="match status" value="1"/>
</dbReference>
<dbReference type="EMBL" id="BAABME010003226">
    <property type="protein sequence ID" value="GAA0157978.1"/>
    <property type="molecule type" value="Genomic_DNA"/>
</dbReference>